<evidence type="ECO:0000313" key="2">
    <source>
        <dbReference type="Proteomes" id="UP000011668"/>
    </source>
</evidence>
<dbReference type="HOGENOM" id="CLU_2110613_0_0_1"/>
<evidence type="ECO:0000313" key="1">
    <source>
        <dbReference type="EMBL" id="ELU37500.1"/>
    </source>
</evidence>
<gene>
    <name evidence="1" type="ORF">AG1IA_08471</name>
</gene>
<comment type="caution">
    <text evidence="1">The sequence shown here is derived from an EMBL/GenBank/DDBJ whole genome shotgun (WGS) entry which is preliminary data.</text>
</comment>
<organism evidence="1 2">
    <name type="scientific">Thanatephorus cucumeris (strain AG1-IA)</name>
    <name type="common">Rice sheath blight fungus</name>
    <name type="synonym">Rhizoctonia solani</name>
    <dbReference type="NCBI Taxonomy" id="983506"/>
    <lineage>
        <taxon>Eukaryota</taxon>
        <taxon>Fungi</taxon>
        <taxon>Dikarya</taxon>
        <taxon>Basidiomycota</taxon>
        <taxon>Agaricomycotina</taxon>
        <taxon>Agaricomycetes</taxon>
        <taxon>Cantharellales</taxon>
        <taxon>Ceratobasidiaceae</taxon>
        <taxon>Rhizoctonia</taxon>
        <taxon>Rhizoctonia solani AG-1</taxon>
    </lineage>
</organism>
<accession>L8WHS8</accession>
<protein>
    <submittedName>
        <fullName evidence="1">Uncharacterized protein</fullName>
    </submittedName>
</protein>
<reference evidence="1 2" key="1">
    <citation type="journal article" date="2013" name="Nat. Commun.">
        <title>The evolution and pathogenic mechanisms of the rice sheath blight pathogen.</title>
        <authorList>
            <person name="Zheng A."/>
            <person name="Lin R."/>
            <person name="Xu L."/>
            <person name="Qin P."/>
            <person name="Tang C."/>
            <person name="Ai P."/>
            <person name="Zhang D."/>
            <person name="Liu Y."/>
            <person name="Sun Z."/>
            <person name="Feng H."/>
            <person name="Wang Y."/>
            <person name="Chen Y."/>
            <person name="Liang X."/>
            <person name="Fu R."/>
            <person name="Li Q."/>
            <person name="Zhang J."/>
            <person name="Yu X."/>
            <person name="Xie Z."/>
            <person name="Ding L."/>
            <person name="Guan P."/>
            <person name="Tang J."/>
            <person name="Liang Y."/>
            <person name="Wang S."/>
            <person name="Deng Q."/>
            <person name="Li S."/>
            <person name="Zhu J."/>
            <person name="Wang L."/>
            <person name="Liu H."/>
            <person name="Li P."/>
        </authorList>
    </citation>
    <scope>NUCLEOTIDE SEQUENCE [LARGE SCALE GENOMIC DNA]</scope>
    <source>
        <strain evidence="2">AG-1 IA</strain>
    </source>
</reference>
<name>L8WHS8_THACA</name>
<dbReference type="AlphaFoldDB" id="L8WHS8"/>
<sequence length="115" mass="12677">MRVMSLKAGPVPQYYSLLSGRKLTTIAESYTTLITTYVDGQSCREHGNAFCSPNTLNGEMVDTAPTISNHVRIAIYLVILNPVTTALQLKTIIPFRVNGHAKTIQYHSCLAFGYP</sequence>
<keyword evidence="2" id="KW-1185">Reference proteome</keyword>
<dbReference type="Proteomes" id="UP000011668">
    <property type="component" value="Unassembled WGS sequence"/>
</dbReference>
<proteinExistence type="predicted"/>
<dbReference type="EMBL" id="AFRT01002594">
    <property type="protein sequence ID" value="ELU37500.1"/>
    <property type="molecule type" value="Genomic_DNA"/>
</dbReference>